<evidence type="ECO:0000256" key="1">
    <source>
        <dbReference type="ARBA" id="ARBA00004167"/>
    </source>
</evidence>
<dbReference type="Pfam" id="PF04011">
    <property type="entry name" value="LemA"/>
    <property type="match status" value="1"/>
</dbReference>
<organism evidence="6 7">
    <name type="scientific">Elongatibacter sediminis</name>
    <dbReference type="NCBI Taxonomy" id="3119006"/>
    <lineage>
        <taxon>Bacteria</taxon>
        <taxon>Pseudomonadati</taxon>
        <taxon>Pseudomonadota</taxon>
        <taxon>Gammaproteobacteria</taxon>
        <taxon>Chromatiales</taxon>
        <taxon>Wenzhouxiangellaceae</taxon>
        <taxon>Elongatibacter</taxon>
    </lineage>
</organism>
<protein>
    <submittedName>
        <fullName evidence="6">LemA family protein</fullName>
    </submittedName>
</protein>
<dbReference type="SUPFAM" id="SSF140478">
    <property type="entry name" value="LemA-like"/>
    <property type="match status" value="1"/>
</dbReference>
<evidence type="ECO:0000313" key="7">
    <source>
        <dbReference type="Proteomes" id="UP001359886"/>
    </source>
</evidence>
<dbReference type="Gene3D" id="1.20.1440.20">
    <property type="entry name" value="LemA-like domain"/>
    <property type="match status" value="1"/>
</dbReference>
<dbReference type="AlphaFoldDB" id="A0AAW9RJ48"/>
<evidence type="ECO:0000256" key="3">
    <source>
        <dbReference type="ARBA" id="ARBA00022692"/>
    </source>
</evidence>
<dbReference type="PANTHER" id="PTHR34478:SF2">
    <property type="entry name" value="MEMBRANE PROTEIN"/>
    <property type="match status" value="1"/>
</dbReference>
<comment type="subcellular location">
    <subcellularLocation>
        <location evidence="1">Membrane</location>
        <topology evidence="1">Single-pass membrane protein</topology>
    </subcellularLocation>
</comment>
<dbReference type="RefSeq" id="WP_354695701.1">
    <property type="nucleotide sequence ID" value="NZ_JAZHOG010000007.1"/>
</dbReference>
<dbReference type="InterPro" id="IPR023353">
    <property type="entry name" value="LemA-like_dom_sf"/>
</dbReference>
<dbReference type="GO" id="GO:0016020">
    <property type="term" value="C:membrane"/>
    <property type="evidence" value="ECO:0007669"/>
    <property type="project" value="UniProtKB-SubCell"/>
</dbReference>
<sequence length="183" mass="20686">MEWILAVLLAALLAWGVVTFNRLVRLRNQVNEAWAGIDVQLQRRHELVPNLAATVKGYVQHESGALERVTRLRAQDIMPMSRREREESGLSRSIGRLFALAEDYPDLKASEGFQQLHDSLVEIEEHLQYARRYYNGSVRDNNNTVESFPSMLIARLFGFGTAAFFEIELASQRAAPAVELGGD</sequence>
<evidence type="ECO:0000256" key="5">
    <source>
        <dbReference type="ARBA" id="ARBA00023136"/>
    </source>
</evidence>
<accession>A0AAW9RJ48</accession>
<evidence type="ECO:0000256" key="4">
    <source>
        <dbReference type="ARBA" id="ARBA00022989"/>
    </source>
</evidence>
<keyword evidence="3" id="KW-0812">Transmembrane</keyword>
<dbReference type="EMBL" id="JAZHOG010000007">
    <property type="protein sequence ID" value="MEJ8568385.1"/>
    <property type="molecule type" value="Genomic_DNA"/>
</dbReference>
<keyword evidence="5" id="KW-0472">Membrane</keyword>
<evidence type="ECO:0000256" key="2">
    <source>
        <dbReference type="ARBA" id="ARBA00008854"/>
    </source>
</evidence>
<keyword evidence="7" id="KW-1185">Reference proteome</keyword>
<dbReference type="InterPro" id="IPR007156">
    <property type="entry name" value="MamQ_LemA"/>
</dbReference>
<dbReference type="PANTHER" id="PTHR34478">
    <property type="entry name" value="PROTEIN LEMA"/>
    <property type="match status" value="1"/>
</dbReference>
<keyword evidence="4" id="KW-1133">Transmembrane helix</keyword>
<comment type="caution">
    <text evidence="6">The sequence shown here is derived from an EMBL/GenBank/DDBJ whole genome shotgun (WGS) entry which is preliminary data.</text>
</comment>
<name>A0AAW9RJ48_9GAMM</name>
<comment type="similarity">
    <text evidence="2">Belongs to the LemA family.</text>
</comment>
<evidence type="ECO:0000313" key="6">
    <source>
        <dbReference type="EMBL" id="MEJ8568385.1"/>
    </source>
</evidence>
<gene>
    <name evidence="6" type="ORF">V3330_12185</name>
</gene>
<reference evidence="6 7" key="1">
    <citation type="submission" date="2024-02" db="EMBL/GenBank/DDBJ databases">
        <title>A novel Wenzhouxiangellaceae bacterium, isolated from coastal sediments.</title>
        <authorList>
            <person name="Du Z.-J."/>
            <person name="Ye Y.-Q."/>
            <person name="Zhang X.-Y."/>
        </authorList>
    </citation>
    <scope>NUCLEOTIDE SEQUENCE [LARGE SCALE GENOMIC DNA]</scope>
    <source>
        <strain evidence="6 7">CH-27</strain>
    </source>
</reference>
<dbReference type="Proteomes" id="UP001359886">
    <property type="component" value="Unassembled WGS sequence"/>
</dbReference>
<proteinExistence type="inferred from homology"/>